<protein>
    <submittedName>
        <fullName evidence="2">Uncharacterized protein</fullName>
    </submittedName>
</protein>
<organism evidence="2 3">
    <name type="scientific">Paractinoplanes pyxinae</name>
    <dbReference type="NCBI Taxonomy" id="2997416"/>
    <lineage>
        <taxon>Bacteria</taxon>
        <taxon>Bacillati</taxon>
        <taxon>Actinomycetota</taxon>
        <taxon>Actinomycetes</taxon>
        <taxon>Micromonosporales</taxon>
        <taxon>Micromonosporaceae</taxon>
        <taxon>Paractinoplanes</taxon>
    </lineage>
</organism>
<dbReference type="EMBL" id="JAPNTZ010000016">
    <property type="protein sequence ID" value="MCY1143574.1"/>
    <property type="molecule type" value="Genomic_DNA"/>
</dbReference>
<feature type="compositionally biased region" description="Basic and acidic residues" evidence="1">
    <location>
        <begin position="37"/>
        <end position="49"/>
    </location>
</feature>
<sequence length="86" mass="9163">MAHRQESDADQGGEGGGRDANRSVGAAAENQLSGHNHHTDAGRDHRARQSGDITLVVHVSTVRREPLHGRPFNGFGTGARRLLTAC</sequence>
<accession>A0ABT4BAM1</accession>
<name>A0ABT4BAM1_9ACTN</name>
<dbReference type="RefSeq" id="WP_267568106.1">
    <property type="nucleotide sequence ID" value="NZ_JAPNTZ010000016.1"/>
</dbReference>
<evidence type="ECO:0000256" key="1">
    <source>
        <dbReference type="SAM" id="MobiDB-lite"/>
    </source>
</evidence>
<comment type="caution">
    <text evidence="2">The sequence shown here is derived from an EMBL/GenBank/DDBJ whole genome shotgun (WGS) entry which is preliminary data.</text>
</comment>
<keyword evidence="3" id="KW-1185">Reference proteome</keyword>
<gene>
    <name evidence="2" type="ORF">OWR29_36710</name>
</gene>
<feature type="region of interest" description="Disordered" evidence="1">
    <location>
        <begin position="1"/>
        <end position="52"/>
    </location>
</feature>
<proteinExistence type="predicted"/>
<evidence type="ECO:0000313" key="2">
    <source>
        <dbReference type="EMBL" id="MCY1143574.1"/>
    </source>
</evidence>
<reference evidence="2" key="1">
    <citation type="submission" date="2022-11" db="EMBL/GenBank/DDBJ databases">
        <authorList>
            <person name="Somphong A."/>
            <person name="Phongsopitanun W."/>
        </authorList>
    </citation>
    <scope>NUCLEOTIDE SEQUENCE</scope>
    <source>
        <strain evidence="2">Pm04-4</strain>
    </source>
</reference>
<evidence type="ECO:0000313" key="3">
    <source>
        <dbReference type="Proteomes" id="UP001151002"/>
    </source>
</evidence>
<dbReference type="Proteomes" id="UP001151002">
    <property type="component" value="Unassembled WGS sequence"/>
</dbReference>